<comment type="caution">
    <text evidence="3">The sequence shown here is derived from an EMBL/GenBank/DDBJ whole genome shotgun (WGS) entry which is preliminary data.</text>
</comment>
<feature type="compositionally biased region" description="Basic and acidic residues" evidence="1">
    <location>
        <begin position="77"/>
        <end position="105"/>
    </location>
</feature>
<feature type="region of interest" description="Disordered" evidence="1">
    <location>
        <begin position="649"/>
        <end position="792"/>
    </location>
</feature>
<feature type="compositionally biased region" description="Polar residues" evidence="1">
    <location>
        <begin position="1"/>
        <end position="13"/>
    </location>
</feature>
<dbReference type="InterPro" id="IPR036047">
    <property type="entry name" value="F-box-like_dom_sf"/>
</dbReference>
<protein>
    <recommendedName>
        <fullName evidence="2">F-box domain-containing protein</fullName>
    </recommendedName>
</protein>
<feature type="compositionally biased region" description="Low complexity" evidence="1">
    <location>
        <begin position="450"/>
        <end position="462"/>
    </location>
</feature>
<dbReference type="CDD" id="cd09917">
    <property type="entry name" value="F-box_SF"/>
    <property type="match status" value="1"/>
</dbReference>
<gene>
    <name evidence="3" type="ORF">A4X09_0g1325</name>
</gene>
<feature type="region of interest" description="Disordered" evidence="1">
    <location>
        <begin position="53"/>
        <end position="134"/>
    </location>
</feature>
<feature type="compositionally biased region" description="Low complexity" evidence="1">
    <location>
        <begin position="553"/>
        <end position="565"/>
    </location>
</feature>
<organism evidence="3 4">
    <name type="scientific">Tilletia walkeri</name>
    <dbReference type="NCBI Taxonomy" id="117179"/>
    <lineage>
        <taxon>Eukaryota</taxon>
        <taxon>Fungi</taxon>
        <taxon>Dikarya</taxon>
        <taxon>Basidiomycota</taxon>
        <taxon>Ustilaginomycotina</taxon>
        <taxon>Exobasidiomycetes</taxon>
        <taxon>Tilletiales</taxon>
        <taxon>Tilletiaceae</taxon>
        <taxon>Tilletia</taxon>
    </lineage>
</organism>
<proteinExistence type="predicted"/>
<dbReference type="AlphaFoldDB" id="A0A8X7NFJ0"/>
<accession>A0A8X7NFJ0</accession>
<name>A0A8X7NFJ0_9BASI</name>
<dbReference type="PROSITE" id="PS50181">
    <property type="entry name" value="FBOX"/>
    <property type="match status" value="1"/>
</dbReference>
<dbReference type="EMBL" id="LWDG02000030">
    <property type="protein sequence ID" value="KAE8271026.1"/>
    <property type="molecule type" value="Genomic_DNA"/>
</dbReference>
<evidence type="ECO:0000256" key="1">
    <source>
        <dbReference type="SAM" id="MobiDB-lite"/>
    </source>
</evidence>
<evidence type="ECO:0000313" key="3">
    <source>
        <dbReference type="EMBL" id="KAE8271026.1"/>
    </source>
</evidence>
<dbReference type="Proteomes" id="UP000078113">
    <property type="component" value="Unassembled WGS sequence"/>
</dbReference>
<feature type="compositionally biased region" description="Polar residues" evidence="1">
    <location>
        <begin position="541"/>
        <end position="550"/>
    </location>
</feature>
<evidence type="ECO:0000313" key="4">
    <source>
        <dbReference type="Proteomes" id="UP000078113"/>
    </source>
</evidence>
<feature type="compositionally biased region" description="Low complexity" evidence="1">
    <location>
        <begin position="748"/>
        <end position="774"/>
    </location>
</feature>
<dbReference type="InterPro" id="IPR001810">
    <property type="entry name" value="F-box_dom"/>
</dbReference>
<sequence>MPSSSCNTPAQTKSIPAPSAAPSARRIAYKHLDVGVGPQVVESIFPAVSNRVLESGSADNPDKGKAKSGKSAVVRKGKVDGGDKDALVRRAESKLRPVGDGDRAAGFKTKRKASRRGKGKKNKGKTDSAVEKGNSNAKKAVVLRTPTTTTLPSNPTLLDLPTEIVLLICRNLEVGDIANLTQTSRYMRQILLEEGNFALLARDKMERRHWMDVAADPFVRLTTKESQIRFSKYHLVNEAEIRFLLHIGPNTLKKLRNVSKNFLDYRLVEGRQIATFEYVLGSVLDGLKEHLEDRHMRQLTKPWKGQKLAEGMRANPRRRLKIIAQTAASASKRRKPFGKIASMRMVRVKAHMRDRMLKKADIEEESGHGGRLGELIRLKEAVRDEIRKDRWWWDPFMLSGPWVDGPSASAAPARSLTFRPGTAPTLPAPAPAAPNVKTNAKAQSTKEGPKAQNQKAAQQQPGGAEGAGSTTAITTRKASEAAEAPPARTTTTSERYIGLPLTGRSRTARRRLKAQLRQVEREAAQDAALQVFRTAVGQGKFRQSTSTQPRLPTPIQAPTSTSSTQSKKRKRVDDDGHGKTASVSTDVSSTKVAAELEVELLKVKMQLRADAMARKAVRAFKARAAAQAAARSISITPARYSGTTVAAENGSKEVTAPGGSTDAQTVGGKEGTTAAALGRGQKRRLREVSAVEAELSSRAKGKRRATDTGPSFSARREVGLSVAGCSSKTTTTTTPPKDPPAVGTSVGSQAQASGSRTTATTTTMAAAAAGSAAGTKRKATEGPAAEQSRPMSFADIVAIWSERSKRQRTSNA</sequence>
<feature type="compositionally biased region" description="Basic residues" evidence="1">
    <location>
        <begin position="108"/>
        <end position="123"/>
    </location>
</feature>
<feature type="region of interest" description="Disordered" evidence="1">
    <location>
        <begin position="539"/>
        <end position="587"/>
    </location>
</feature>
<keyword evidence="4" id="KW-1185">Reference proteome</keyword>
<dbReference type="SUPFAM" id="SSF81383">
    <property type="entry name" value="F-box domain"/>
    <property type="match status" value="1"/>
</dbReference>
<feature type="compositionally biased region" description="Low complexity" evidence="1">
    <location>
        <begin position="433"/>
        <end position="442"/>
    </location>
</feature>
<feature type="domain" description="F-box" evidence="2">
    <location>
        <begin position="154"/>
        <end position="200"/>
    </location>
</feature>
<reference evidence="3" key="1">
    <citation type="submission" date="2016-04" db="EMBL/GenBank/DDBJ databases">
        <authorList>
            <person name="Nguyen H.D."/>
            <person name="Samba Siva P."/>
            <person name="Cullis J."/>
            <person name="Levesque C.A."/>
            <person name="Hambleton S."/>
        </authorList>
    </citation>
    <scope>NUCLEOTIDE SEQUENCE</scope>
    <source>
        <strain evidence="3">DAOMC 236422</strain>
    </source>
</reference>
<dbReference type="Pfam" id="PF12937">
    <property type="entry name" value="F-box-like"/>
    <property type="match status" value="1"/>
</dbReference>
<feature type="region of interest" description="Disordered" evidence="1">
    <location>
        <begin position="403"/>
        <end position="504"/>
    </location>
</feature>
<feature type="region of interest" description="Disordered" evidence="1">
    <location>
        <begin position="1"/>
        <end position="22"/>
    </location>
</feature>
<feature type="compositionally biased region" description="Low complexity" evidence="1">
    <location>
        <begin position="481"/>
        <end position="495"/>
    </location>
</feature>
<reference evidence="3" key="2">
    <citation type="journal article" date="2019" name="IMA Fungus">
        <title>Genome sequencing and comparison of five Tilletia species to identify candidate genes for the detection of regulated species infecting wheat.</title>
        <authorList>
            <person name="Nguyen H.D.T."/>
            <person name="Sultana T."/>
            <person name="Kesanakurti P."/>
            <person name="Hambleton S."/>
        </authorList>
    </citation>
    <scope>NUCLEOTIDE SEQUENCE</scope>
    <source>
        <strain evidence="3">DAOMC 236422</strain>
    </source>
</reference>
<evidence type="ECO:0000259" key="2">
    <source>
        <dbReference type="PROSITE" id="PS50181"/>
    </source>
</evidence>